<dbReference type="KEGG" id="saci:Sinac_1230"/>
<evidence type="ECO:0000313" key="8">
    <source>
        <dbReference type="EMBL" id="AGA30666.1"/>
    </source>
</evidence>
<dbReference type="KEGG" id="saci:Sinac_2151"/>
<dbReference type="SUPFAM" id="SSF53098">
    <property type="entry name" value="Ribonuclease H-like"/>
    <property type="match status" value="1"/>
</dbReference>
<evidence type="ECO:0000313" key="6">
    <source>
        <dbReference type="EMBL" id="AGA27444.1"/>
    </source>
</evidence>
<dbReference type="RefSeq" id="WP_015244795.1">
    <property type="nucleotide sequence ID" value="NC_019892.1"/>
</dbReference>
<dbReference type="STRING" id="886293.Sinac_1230"/>
<evidence type="ECO:0000313" key="7">
    <source>
        <dbReference type="EMBL" id="AGA27919.1"/>
    </source>
</evidence>
<evidence type="ECO:0000313" key="5">
    <source>
        <dbReference type="EMBL" id="AGA27095.1"/>
    </source>
</evidence>
<dbReference type="eggNOG" id="COG3385">
    <property type="taxonomic scope" value="Bacteria"/>
</dbReference>
<dbReference type="KEGG" id="saci:Sinac_1824"/>
<dbReference type="EMBL" id="CP003364">
    <property type="protein sequence ID" value="AGA30666.1"/>
    <property type="molecule type" value="Genomic_DNA"/>
</dbReference>
<accession>H1N0W9</accession>
<sequence>MTSLTDRTRARLSVKQLRLRLRTNRRRQARKARATRRRLERIHEQLPKQVRTVLDPLEPAFSRAAHRRFILLALAAILTLGGRTINNLLRVLGTLAPGHPSSYHRVFSRDRWSLAALARRYIATVLASFVPHGPILLAGDDTVTEHPGPHVYGKGRHRDPVRSTHTYTAFRWGHKWVVLALLVPVPWATRRWALPLLIALYRTKEDNAKCGRRHKTPPQLLGQLVRVLMRWFPDRTLVVTADGGYATHELAELAARTPKRLTLVSLFYPDANLVEPPPQYAGLGRPRVKGAKLPGPAEVVKVSQQRQALEVAWYGGGRRRVETVTGTGLWYKGGRPLVNVRWVFVHDRDGTHRDGYFFTTDATMSVTSLIETYTARWNIETTFEEIRSYLRMETTRGWSRDTVLRVGPCLFGLYTLVTWLYSRLPRRGSRVGGVDWPGKCDVTFSDAITAVRRWLWLEWVLAIPGDRVVFQKLTPGFRQLLLNGLAPAA</sequence>
<reference evidence="3 10" key="1">
    <citation type="submission" date="2012-02" db="EMBL/GenBank/DDBJ databases">
        <title>Complete sequence of chromosome of Singulisphaera acidiphila DSM 18658.</title>
        <authorList>
            <consortium name="US DOE Joint Genome Institute (JGI-PGF)"/>
            <person name="Lucas S."/>
            <person name="Copeland A."/>
            <person name="Lapidus A."/>
            <person name="Glavina del Rio T."/>
            <person name="Dalin E."/>
            <person name="Tice H."/>
            <person name="Bruce D."/>
            <person name="Goodwin L."/>
            <person name="Pitluck S."/>
            <person name="Peters L."/>
            <person name="Ovchinnikova G."/>
            <person name="Chertkov O."/>
            <person name="Kyrpides N."/>
            <person name="Mavromatis K."/>
            <person name="Ivanova N."/>
            <person name="Brettin T."/>
            <person name="Detter J.C."/>
            <person name="Han C."/>
            <person name="Larimer F."/>
            <person name="Land M."/>
            <person name="Hauser L."/>
            <person name="Markowitz V."/>
            <person name="Cheng J.-F."/>
            <person name="Hugenholtz P."/>
            <person name="Woyke T."/>
            <person name="Wu D."/>
            <person name="Tindall B."/>
            <person name="Pomrenke H."/>
            <person name="Brambilla E."/>
            <person name="Klenk H.-P."/>
            <person name="Eisen J.A."/>
        </authorList>
    </citation>
    <scope>NUCLEOTIDE SEQUENCE [LARGE SCALE GENOMIC DNA]</scope>
    <source>
        <strain evidence="10">ATCC BAA-1392 / DSM 18658 / VKM B-2454 / MOB10</strain>
        <strain evidence="3">DSM 18658</strain>
    </source>
</reference>
<evidence type="ECO:0000313" key="10">
    <source>
        <dbReference type="Proteomes" id="UP000010798"/>
    </source>
</evidence>
<dbReference type="Pfam" id="PF13546">
    <property type="entry name" value="DDE_5"/>
    <property type="match status" value="1"/>
</dbReference>
<dbReference type="InterPro" id="IPR038721">
    <property type="entry name" value="IS701-like_DDE_dom"/>
</dbReference>
<dbReference type="EMBL" id="CP003364">
    <property type="protein sequence ID" value="AGA27095.1"/>
    <property type="molecule type" value="Genomic_DNA"/>
</dbReference>
<keyword evidence="10" id="KW-1185">Reference proteome</keyword>
<dbReference type="EMBL" id="CP003364">
    <property type="protein sequence ID" value="AGA27919.1"/>
    <property type="molecule type" value="Genomic_DNA"/>
</dbReference>
<evidence type="ECO:0000313" key="4">
    <source>
        <dbReference type="EMBL" id="AGA26484.1"/>
    </source>
</evidence>
<dbReference type="EMBL" id="CP003364">
    <property type="protein sequence ID" value="AGA25619.1"/>
    <property type="molecule type" value="Genomic_DNA"/>
</dbReference>
<dbReference type="Proteomes" id="UP000010798">
    <property type="component" value="Chromosome"/>
</dbReference>
<dbReference type="KEGG" id="saci:Sinac_3673"/>
<protein>
    <submittedName>
        <fullName evidence="3">Transposase family protein</fullName>
    </submittedName>
</protein>
<evidence type="ECO:0000259" key="1">
    <source>
        <dbReference type="Pfam" id="PF13546"/>
    </source>
</evidence>
<organism evidence="3 10">
    <name type="scientific">Singulisphaera acidiphila (strain ATCC BAA-1392 / DSM 18658 / VKM B-2454 / MOB10)</name>
    <dbReference type="NCBI Taxonomy" id="886293"/>
    <lineage>
        <taxon>Bacteria</taxon>
        <taxon>Pseudomonadati</taxon>
        <taxon>Planctomycetota</taxon>
        <taxon>Planctomycetia</taxon>
        <taxon>Isosphaerales</taxon>
        <taxon>Isosphaeraceae</taxon>
        <taxon>Singulisphaera</taxon>
    </lineage>
</organism>
<dbReference type="KEGG" id="saci:Sinac_6800"/>
<evidence type="ECO:0000313" key="3">
    <source>
        <dbReference type="EMBL" id="AGA26189.1"/>
    </source>
</evidence>
<dbReference type="KEGG" id="saci:Sinac_2803"/>
<dbReference type="EMBL" id="CP003364">
    <property type="protein sequence ID" value="AGA26484.1"/>
    <property type="molecule type" value="Genomic_DNA"/>
</dbReference>
<dbReference type="EMBL" id="CP003364">
    <property type="protein sequence ID" value="AGA26189.1"/>
    <property type="molecule type" value="Genomic_DNA"/>
</dbReference>
<evidence type="ECO:0000313" key="9">
    <source>
        <dbReference type="EMBL" id="AGA30865.1"/>
    </source>
</evidence>
<dbReference type="AlphaFoldDB" id="H1N0W9"/>
<dbReference type="EMBL" id="CP003364">
    <property type="protein sequence ID" value="AGA27444.1"/>
    <property type="molecule type" value="Genomic_DNA"/>
</dbReference>
<evidence type="ECO:0000313" key="2">
    <source>
        <dbReference type="EMBL" id="AGA25619.1"/>
    </source>
</evidence>
<dbReference type="EMBL" id="CP003364">
    <property type="protein sequence ID" value="AGA30865.1"/>
    <property type="molecule type" value="Genomic_DNA"/>
</dbReference>
<gene>
    <name evidence="2" type="ordered locus">Sinac_1230</name>
    <name evidence="3" type="ordered locus">Sinac_1824</name>
    <name evidence="4" type="ordered locus">Sinac_2151</name>
    <name evidence="5" type="ordered locus">Sinac_2803</name>
    <name evidence="6" type="ordered locus">Sinac_3171</name>
    <name evidence="7" type="ordered locus">Sinac_3673</name>
    <name evidence="8" type="ordered locus">Sinac_6591</name>
    <name evidence="9" type="ordered locus">Sinac_6800</name>
</gene>
<proteinExistence type="predicted"/>
<feature type="domain" description="Transposase IS701-like DDE" evidence="1">
    <location>
        <begin position="56"/>
        <end position="319"/>
    </location>
</feature>
<dbReference type="KEGG" id="saci:Sinac_6591"/>
<name>H1N0W9_SINAD</name>
<dbReference type="KEGG" id="saci:Sinac_3171"/>
<dbReference type="InterPro" id="IPR012337">
    <property type="entry name" value="RNaseH-like_sf"/>
</dbReference>
<dbReference type="HOGENOM" id="CLU_047673_0_0_0"/>